<dbReference type="AlphaFoldDB" id="A0A5N7CJA2"/>
<protein>
    <submittedName>
        <fullName evidence="1">Nucleoside phosphorylase domain-containing protein</fullName>
    </submittedName>
</protein>
<sequence length="487" mass="54142">MTFSHDHYTMAAAKAMLDETHISLPLPKSGHNIYTLGSISGHNVVIACLPAGVYGTISASAVVTHMVFTFPNIRFGLMVGIGGGLPSKYVDILLGDVIVSKPTATSSGVIQYDCGKTLHNGRFQHTRSLNKPPPILLKVIAQVESDCMTGKNQFSNVLFSRPQDDWLFPYTYDHIEEEPNCSKYQVMKDGRTRDSIARDLNILCFEMEATALIDEFPSLVILGIYDYSNIALVATVYTKALLRMVPFLDQNIGLKEKNTHKNHWMVPFERNRGFIVFYGLGGISKSQIALNRSIFWIPCISYKSIEQAFITEKSAGKWLLIFDNADDIDMQNHILFIIGNRVLAVKLAASNIITVSEPDKETGLRILEKLLISSNQFLQYSVAITLFKQLASLPLAITQAAAYINENEINISIYVTLLEKQESYDEACTSPRDIPQSLLPQSVSENERIKAIGVLNTYSFISRQTEVSQVTVLALQTKITGVCIILA</sequence>
<dbReference type="SUPFAM" id="SSF52540">
    <property type="entry name" value="P-loop containing nucleoside triphosphate hydrolases"/>
    <property type="match status" value="1"/>
</dbReference>
<accession>A0A5N7CJA2</accession>
<name>A0A5N7CJA2_PETAA</name>
<reference evidence="1" key="1">
    <citation type="submission" date="2019-04" db="EMBL/GenBank/DDBJ databases">
        <title>Friends and foes A comparative genomics studyof 23 Aspergillus species from section Flavi.</title>
        <authorList>
            <consortium name="DOE Joint Genome Institute"/>
            <person name="Kjaerbolling I."/>
            <person name="Vesth T."/>
            <person name="Frisvad J.C."/>
            <person name="Nybo J.L."/>
            <person name="Theobald S."/>
            <person name="Kildgaard S."/>
            <person name="Isbrandt T."/>
            <person name="Kuo A."/>
            <person name="Sato A."/>
            <person name="Lyhne E.K."/>
            <person name="Kogle M.E."/>
            <person name="Wiebenga A."/>
            <person name="Kun R.S."/>
            <person name="Lubbers R.J."/>
            <person name="Makela M.R."/>
            <person name="Barry K."/>
            <person name="Chovatia M."/>
            <person name="Clum A."/>
            <person name="Daum C."/>
            <person name="Haridas S."/>
            <person name="He G."/>
            <person name="LaButti K."/>
            <person name="Lipzen A."/>
            <person name="Mondo S."/>
            <person name="Riley R."/>
            <person name="Salamov A."/>
            <person name="Simmons B.A."/>
            <person name="Magnuson J.K."/>
            <person name="Henrissat B."/>
            <person name="Mortensen U.H."/>
            <person name="Larsen T.O."/>
            <person name="Devries R.P."/>
            <person name="Grigoriev I.V."/>
            <person name="Machida M."/>
            <person name="Baker S.E."/>
            <person name="Andersen M.R."/>
        </authorList>
    </citation>
    <scope>NUCLEOTIDE SEQUENCE [LARGE SCALE GENOMIC DNA]</scope>
    <source>
        <strain evidence="1">IBT 14317</strain>
    </source>
</reference>
<gene>
    <name evidence="1" type="ORF">BDV23DRAFT_169628</name>
</gene>
<dbReference type="Gene3D" id="3.40.50.1580">
    <property type="entry name" value="Nucleoside phosphorylase domain"/>
    <property type="match status" value="1"/>
</dbReference>
<dbReference type="GO" id="GO:0003824">
    <property type="term" value="F:catalytic activity"/>
    <property type="evidence" value="ECO:0007669"/>
    <property type="project" value="InterPro"/>
</dbReference>
<dbReference type="SUPFAM" id="SSF53167">
    <property type="entry name" value="Purine and uridine phosphorylases"/>
    <property type="match status" value="1"/>
</dbReference>
<dbReference type="Proteomes" id="UP000326877">
    <property type="component" value="Unassembled WGS sequence"/>
</dbReference>
<dbReference type="PANTHER" id="PTHR46082:SF11">
    <property type="entry name" value="AAA+ ATPASE DOMAIN-CONTAINING PROTEIN-RELATED"/>
    <property type="match status" value="1"/>
</dbReference>
<proteinExistence type="predicted"/>
<dbReference type="GO" id="GO:0009116">
    <property type="term" value="P:nucleoside metabolic process"/>
    <property type="evidence" value="ECO:0007669"/>
    <property type="project" value="InterPro"/>
</dbReference>
<dbReference type="InterPro" id="IPR027417">
    <property type="entry name" value="P-loop_NTPase"/>
</dbReference>
<dbReference type="InterPro" id="IPR035994">
    <property type="entry name" value="Nucleoside_phosphorylase_sf"/>
</dbReference>
<dbReference type="PANTHER" id="PTHR46082">
    <property type="entry name" value="ATP/GTP-BINDING PROTEIN-RELATED"/>
    <property type="match status" value="1"/>
</dbReference>
<dbReference type="InterPro" id="IPR053137">
    <property type="entry name" value="NLR-like"/>
</dbReference>
<evidence type="ECO:0000313" key="1">
    <source>
        <dbReference type="EMBL" id="KAE8394290.1"/>
    </source>
</evidence>
<organism evidence="1">
    <name type="scientific">Petromyces alliaceus</name>
    <name type="common">Aspergillus alliaceus</name>
    <dbReference type="NCBI Taxonomy" id="209559"/>
    <lineage>
        <taxon>Eukaryota</taxon>
        <taxon>Fungi</taxon>
        <taxon>Dikarya</taxon>
        <taxon>Ascomycota</taxon>
        <taxon>Pezizomycotina</taxon>
        <taxon>Eurotiomycetes</taxon>
        <taxon>Eurotiomycetidae</taxon>
        <taxon>Eurotiales</taxon>
        <taxon>Aspergillaceae</taxon>
        <taxon>Aspergillus</taxon>
        <taxon>Aspergillus subgen. Circumdati</taxon>
    </lineage>
</organism>
<dbReference type="OrthoDB" id="5986190at2759"/>
<dbReference type="EMBL" id="ML735224">
    <property type="protein sequence ID" value="KAE8394290.1"/>
    <property type="molecule type" value="Genomic_DNA"/>
</dbReference>